<keyword evidence="2" id="KW-1185">Reference proteome</keyword>
<comment type="caution">
    <text evidence="1">The sequence shown here is derived from an EMBL/GenBank/DDBJ whole genome shotgun (WGS) entry which is preliminary data.</text>
</comment>
<organism evidence="1 2">
    <name type="scientific">Scortum barcoo</name>
    <name type="common">barcoo grunter</name>
    <dbReference type="NCBI Taxonomy" id="214431"/>
    <lineage>
        <taxon>Eukaryota</taxon>
        <taxon>Metazoa</taxon>
        <taxon>Chordata</taxon>
        <taxon>Craniata</taxon>
        <taxon>Vertebrata</taxon>
        <taxon>Euteleostomi</taxon>
        <taxon>Actinopterygii</taxon>
        <taxon>Neopterygii</taxon>
        <taxon>Teleostei</taxon>
        <taxon>Neoteleostei</taxon>
        <taxon>Acanthomorphata</taxon>
        <taxon>Eupercaria</taxon>
        <taxon>Centrarchiformes</taxon>
        <taxon>Terapontoidei</taxon>
        <taxon>Terapontidae</taxon>
        <taxon>Scortum</taxon>
    </lineage>
</organism>
<protein>
    <submittedName>
        <fullName evidence="1">Uncharacterized protein</fullName>
    </submittedName>
</protein>
<gene>
    <name evidence="1" type="ORF">L3Q82_003104</name>
</gene>
<proteinExistence type="predicted"/>
<reference evidence="1" key="1">
    <citation type="submission" date="2022-04" db="EMBL/GenBank/DDBJ databases">
        <title>Jade perch genome.</title>
        <authorList>
            <person name="Chao B."/>
        </authorList>
    </citation>
    <scope>NUCLEOTIDE SEQUENCE</scope>
    <source>
        <strain evidence="1">CB-2022</strain>
    </source>
</reference>
<evidence type="ECO:0000313" key="1">
    <source>
        <dbReference type="EMBL" id="KAI3358096.1"/>
    </source>
</evidence>
<dbReference type="Proteomes" id="UP000831701">
    <property type="component" value="Chromosome 18"/>
</dbReference>
<sequence>MQDLNSLRSCTGCSKTVYSEERACRAMGHLFHDTCFTCSVCSKKLSGKPFFTVSGRIYCEDDFLVLQARGKSYHPSCFRCVVCRQSLEGQPFSVDADNKVYCVSDYQRVQAPLCAACREPILPTEGSTESIRVESFNRNYHVECYSGEVNLI</sequence>
<dbReference type="EMBL" id="CM041548">
    <property type="protein sequence ID" value="KAI3358096.1"/>
    <property type="molecule type" value="Genomic_DNA"/>
</dbReference>
<evidence type="ECO:0000313" key="2">
    <source>
        <dbReference type="Proteomes" id="UP000831701"/>
    </source>
</evidence>
<accession>A0ACB8VRF7</accession>
<name>A0ACB8VRF7_9TELE</name>